<keyword evidence="4" id="KW-0256">Endoplasmic reticulum</keyword>
<dbReference type="EMBL" id="SKCS01000003">
    <property type="protein sequence ID" value="TNN21443.1"/>
    <property type="molecule type" value="Genomic_DNA"/>
</dbReference>
<dbReference type="PANTHER" id="PTHR13289:SF6">
    <property type="entry name" value="MACOILIN"/>
    <property type="match status" value="1"/>
</dbReference>
<keyword evidence="6 10" id="KW-0472">Membrane</keyword>
<evidence type="ECO:0000256" key="1">
    <source>
        <dbReference type="ARBA" id="ARBA00004232"/>
    </source>
</evidence>
<dbReference type="AlphaFoldDB" id="A0A4Z2DXZ7"/>
<feature type="transmembrane region" description="Helical" evidence="10">
    <location>
        <begin position="95"/>
        <end position="116"/>
    </location>
</feature>
<dbReference type="GO" id="GO:0030867">
    <property type="term" value="C:rough endoplasmic reticulum membrane"/>
    <property type="evidence" value="ECO:0007669"/>
    <property type="project" value="UniProtKB-SubCell"/>
</dbReference>
<feature type="coiled-coil region" evidence="8">
    <location>
        <begin position="654"/>
        <end position="688"/>
    </location>
</feature>
<organism evidence="11 12">
    <name type="scientific">Schistosoma japonicum</name>
    <name type="common">Blood fluke</name>
    <dbReference type="NCBI Taxonomy" id="6182"/>
    <lineage>
        <taxon>Eukaryota</taxon>
        <taxon>Metazoa</taxon>
        <taxon>Spiralia</taxon>
        <taxon>Lophotrochozoa</taxon>
        <taxon>Platyhelminthes</taxon>
        <taxon>Trematoda</taxon>
        <taxon>Digenea</taxon>
        <taxon>Strigeidida</taxon>
        <taxon>Schistosomatoidea</taxon>
        <taxon>Schistosomatidae</taxon>
        <taxon>Schistosoma</taxon>
    </lineage>
</organism>
<keyword evidence="12" id="KW-1185">Reference proteome</keyword>
<keyword evidence="5 10" id="KW-1133">Transmembrane helix</keyword>
<sequence length="1261" mass="139578">MYIRRRNYEHGRIKRNNRRNKSNDSLHFIFGTYFKLLLAWASIIMLDFFTDLRFEFIWSCWLMMRTVNDSFRYQGLAFALFFTLTAIMADLLCYFLVPTTFIYLLGSSCVWIHLLWQTGNLFFVLDRGVYIPTVALCFLFFYVEVAVRFRDPKNLPFGIDLCRPFAAHCIGYPVVTLGFSLKSMISHHFRLKRQRFVEAQNVTFFSILEQALPRELWCYLKSDTIPKSKHSNMVCENNCSTLAISSTSTVPGLTSTGHITELNSVNMIHSKDKENHSALLVNRKNISQNHSRTTRIISSSRGDSCTDLSLCSNDNSASHDYTFSLDSDEQMTSPTFAASLSLSEQPESYVSVSLAQTIFVKVPPVSNPSVSDSVSAEDQTEICIRKDNDIKENKLNSKKSTSTLASTTSSSTTSTCSNSTTLKSYVSPGVNNSTNNNNKTKSICTSSNTKSSEAKQSSASVNNTSAKTTSITGNSSGTTSDSKSNPSGSTSLSTGCKSGSKSTNKDEYTLKLEAEAKHLKSEIQSLRSSEIQLRSQVQQLLAAERTYRSESSQAQQESESLQAKLNQLTQRLQADRASLQAAEKRLVEERKHRLLLEEQFKQQSGKQIESGSMESASKEPVTSKSTDSKASMTESRCTSYTSYGPICVEACKNNELCSKRRQELELELKNLTKALALKDNQLTSLNAERFSHGGLNESTDRALKKQTKVERTKQSNSLTLEQHYSMSTRRQKHEITETELNDLASRVNTLQEENQRLTDTLKEEDKMKQELMTAYHSSLKEITELNATLTKKEYQIVELNKRLNCLTPNLCEYVSRMNASTSNYVKSANVSIPLQGISNEESGITSYSVLGTSQSYADFNKTQTDEFNHHDRSVSNSASSNRMNSYNQSYCVTAYETSAPLNNLSNQKSSIYFADPCAKEKSFFTSPFSVTDKKVSGISEINNSVNPNTLNYFGHLSSSDGVIPSSSLTNGGLGYHTNFNNNCHMNNRMHFRPNKLPTSTAFHLDHFETVGLKCVKEEYTSYDNTILNRILPASSVTLCSTRPLPIGSSAPASSPLPLFVPPPSLLQGDVASNIFHYSHSINGTLSIPSLEGVANSSIYASESMSTTPTAVGSFSPRIIAGSYSTDQMHTVGHHEEISSQPHNTLDFNSPLCGNTSNTNPHSILMTSNSSNCFQFGMRNSSGDKSSCFDFTTFGSVGSSSPAGAVIHSHLTSSNCGSSVLSNLTSAGLKSRQVCLDSQNTEMLRFSMMSPSVSYSDATSHL</sequence>
<dbReference type="Pfam" id="PF09726">
    <property type="entry name" value="Macoilin"/>
    <property type="match status" value="2"/>
</dbReference>
<feature type="transmembrane region" description="Helical" evidence="10">
    <location>
        <begin position="165"/>
        <end position="185"/>
    </location>
</feature>
<evidence type="ECO:0000256" key="6">
    <source>
        <dbReference type="ARBA" id="ARBA00023136"/>
    </source>
</evidence>
<feature type="compositionally biased region" description="Low complexity" evidence="9">
    <location>
        <begin position="467"/>
        <end position="487"/>
    </location>
</feature>
<feature type="transmembrane region" description="Helical" evidence="10">
    <location>
        <begin position="71"/>
        <end position="89"/>
    </location>
</feature>
<feature type="compositionally biased region" description="Low complexity" evidence="9">
    <location>
        <begin position="398"/>
        <end position="424"/>
    </location>
</feature>
<dbReference type="OrthoDB" id="10071111at2759"/>
<dbReference type="STRING" id="6182.A0A4Z2DXZ7"/>
<protein>
    <submittedName>
        <fullName evidence="11">Macoilin-1</fullName>
    </submittedName>
</protein>
<dbReference type="GO" id="GO:0008017">
    <property type="term" value="F:microtubule binding"/>
    <property type="evidence" value="ECO:0007669"/>
    <property type="project" value="TreeGrafter"/>
</dbReference>
<keyword evidence="8" id="KW-0175">Coiled coil</keyword>
<dbReference type="PANTHER" id="PTHR13289">
    <property type="entry name" value="PROTEIN PHOSPHATASE 1-BINDING PROTEIN BIFOCAL"/>
    <property type="match status" value="1"/>
</dbReference>
<reference evidence="11 12" key="1">
    <citation type="submission" date="2019-03" db="EMBL/GenBank/DDBJ databases">
        <title>An improved genome assembly of the fluke Schistosoma japonicum.</title>
        <authorList>
            <person name="Hu W."/>
            <person name="Luo F."/>
            <person name="Yin M."/>
            <person name="Mo X."/>
            <person name="Sun C."/>
            <person name="Wu Q."/>
            <person name="Zhu B."/>
            <person name="Xiang M."/>
            <person name="Wang J."/>
            <person name="Wang Y."/>
            <person name="Zhang T."/>
            <person name="Xu B."/>
            <person name="Zheng H."/>
            <person name="Feng Z."/>
        </authorList>
    </citation>
    <scope>NUCLEOTIDE SEQUENCE [LARGE SCALE GENOMIC DNA]</scope>
    <source>
        <strain evidence="11">HuSjv2</strain>
        <tissue evidence="11">Worms</tissue>
    </source>
</reference>
<feature type="region of interest" description="Disordered" evidence="9">
    <location>
        <begin position="398"/>
        <end position="504"/>
    </location>
</feature>
<feature type="compositionally biased region" description="Polar residues" evidence="9">
    <location>
        <begin position="454"/>
        <end position="466"/>
    </location>
</feature>
<evidence type="ECO:0000256" key="3">
    <source>
        <dbReference type="ARBA" id="ARBA00022692"/>
    </source>
</evidence>
<dbReference type="InterPro" id="IPR019130">
    <property type="entry name" value="Macoilin"/>
</dbReference>
<evidence type="ECO:0000256" key="2">
    <source>
        <dbReference type="ARBA" id="ARBA00004269"/>
    </source>
</evidence>
<proteinExistence type="predicted"/>
<dbReference type="GO" id="GO:0006935">
    <property type="term" value="P:chemotaxis"/>
    <property type="evidence" value="ECO:0007669"/>
    <property type="project" value="TreeGrafter"/>
</dbReference>
<keyword evidence="7" id="KW-0539">Nucleus</keyword>
<name>A0A4Z2DXZ7_SCHJA</name>
<evidence type="ECO:0000256" key="9">
    <source>
        <dbReference type="SAM" id="MobiDB-lite"/>
    </source>
</evidence>
<evidence type="ECO:0000256" key="4">
    <source>
        <dbReference type="ARBA" id="ARBA00022824"/>
    </source>
</evidence>
<dbReference type="Proteomes" id="UP000311919">
    <property type="component" value="Unassembled WGS sequence"/>
</dbReference>
<feature type="transmembrane region" description="Helical" evidence="10">
    <location>
        <begin position="128"/>
        <end position="145"/>
    </location>
</feature>
<evidence type="ECO:0000313" key="11">
    <source>
        <dbReference type="EMBL" id="TNN21443.1"/>
    </source>
</evidence>
<feature type="compositionally biased region" description="Low complexity" evidence="9">
    <location>
        <begin position="431"/>
        <end position="451"/>
    </location>
</feature>
<evidence type="ECO:0000313" key="12">
    <source>
        <dbReference type="Proteomes" id="UP000311919"/>
    </source>
</evidence>
<comment type="caution">
    <text evidence="11">The sequence shown here is derived from an EMBL/GenBank/DDBJ whole genome shotgun (WGS) entry which is preliminary data.</text>
</comment>
<evidence type="ECO:0000256" key="5">
    <source>
        <dbReference type="ARBA" id="ARBA00022989"/>
    </source>
</evidence>
<accession>A0A4Z2DXZ7</accession>
<evidence type="ECO:0000256" key="7">
    <source>
        <dbReference type="ARBA" id="ARBA00023242"/>
    </source>
</evidence>
<feature type="compositionally biased region" description="Polar residues" evidence="9">
    <location>
        <begin position="601"/>
        <end position="635"/>
    </location>
</feature>
<feature type="transmembrane region" description="Helical" evidence="10">
    <location>
        <begin position="28"/>
        <end position="50"/>
    </location>
</feature>
<comment type="subcellular location">
    <subcellularLocation>
        <location evidence="1">Nucleus membrane</location>
        <topology evidence="1">Multi-pass membrane protein</topology>
    </subcellularLocation>
    <subcellularLocation>
        <location evidence="2">Rough endoplasmic reticulum membrane</location>
        <topology evidence="2">Multi-pass membrane protein</topology>
    </subcellularLocation>
</comment>
<gene>
    <name evidence="11" type="ORF">EWB00_004683</name>
</gene>
<feature type="compositionally biased region" description="Polar residues" evidence="9">
    <location>
        <begin position="488"/>
        <end position="502"/>
    </location>
</feature>
<feature type="region of interest" description="Disordered" evidence="9">
    <location>
        <begin position="598"/>
        <end position="635"/>
    </location>
</feature>
<evidence type="ECO:0000256" key="8">
    <source>
        <dbReference type="SAM" id="Coils"/>
    </source>
</evidence>
<dbReference type="GO" id="GO:0031965">
    <property type="term" value="C:nuclear membrane"/>
    <property type="evidence" value="ECO:0007669"/>
    <property type="project" value="UniProtKB-SubCell"/>
</dbReference>
<keyword evidence="3 10" id="KW-0812">Transmembrane</keyword>
<evidence type="ECO:0000256" key="10">
    <source>
        <dbReference type="SAM" id="Phobius"/>
    </source>
</evidence>
<feature type="coiled-coil region" evidence="8">
    <location>
        <begin position="733"/>
        <end position="802"/>
    </location>
</feature>
<dbReference type="GO" id="GO:0023041">
    <property type="term" value="P:neuronal signal transduction"/>
    <property type="evidence" value="ECO:0007669"/>
    <property type="project" value="InterPro"/>
</dbReference>